<proteinExistence type="predicted"/>
<dbReference type="InterPro" id="IPR054722">
    <property type="entry name" value="PolX-like_BBD"/>
</dbReference>
<gene>
    <name evidence="2" type="ORF">R3P38DRAFT_2507828</name>
</gene>
<evidence type="ECO:0000313" key="3">
    <source>
        <dbReference type="Proteomes" id="UP001362999"/>
    </source>
</evidence>
<keyword evidence="3" id="KW-1185">Reference proteome</keyword>
<protein>
    <recommendedName>
        <fullName evidence="1">Retrovirus-related Pol polyprotein from transposon TNT 1-94-like beta-barrel domain-containing protein</fullName>
    </recommendedName>
</protein>
<feature type="domain" description="Retrovirus-related Pol polyprotein from transposon TNT 1-94-like beta-barrel" evidence="1">
    <location>
        <begin position="16"/>
        <end position="98"/>
    </location>
</feature>
<feature type="non-terminal residue" evidence="2">
    <location>
        <position position="102"/>
    </location>
</feature>
<accession>A0AAW0D6R8</accession>
<organism evidence="2 3">
    <name type="scientific">Favolaschia claudopus</name>
    <dbReference type="NCBI Taxonomy" id="2862362"/>
    <lineage>
        <taxon>Eukaryota</taxon>
        <taxon>Fungi</taxon>
        <taxon>Dikarya</taxon>
        <taxon>Basidiomycota</taxon>
        <taxon>Agaricomycotina</taxon>
        <taxon>Agaricomycetes</taxon>
        <taxon>Agaricomycetidae</taxon>
        <taxon>Agaricales</taxon>
        <taxon>Marasmiineae</taxon>
        <taxon>Mycenaceae</taxon>
        <taxon>Favolaschia</taxon>
    </lineage>
</organism>
<dbReference type="Proteomes" id="UP001362999">
    <property type="component" value="Unassembled WGS sequence"/>
</dbReference>
<dbReference type="EMBL" id="JAWWNJ010000010">
    <property type="protein sequence ID" value="KAK7046510.1"/>
    <property type="molecule type" value="Genomic_DNA"/>
</dbReference>
<evidence type="ECO:0000259" key="1">
    <source>
        <dbReference type="Pfam" id="PF22936"/>
    </source>
</evidence>
<dbReference type="AlphaFoldDB" id="A0AAW0D6R8"/>
<name>A0AAW0D6R8_9AGAR</name>
<sequence>MLANEGAAPGVETELYDSGASRHMSPYRHHFINYTSIPPRSITAADNGQFVAIGQGDMRIKIPGAHGGTASVLLKGVLYAPKLGLTLISISKITDAGFCALF</sequence>
<dbReference type="Pfam" id="PF22936">
    <property type="entry name" value="Pol_BBD"/>
    <property type="match status" value="1"/>
</dbReference>
<comment type="caution">
    <text evidence="2">The sequence shown here is derived from an EMBL/GenBank/DDBJ whole genome shotgun (WGS) entry which is preliminary data.</text>
</comment>
<evidence type="ECO:0000313" key="2">
    <source>
        <dbReference type="EMBL" id="KAK7046510.1"/>
    </source>
</evidence>
<reference evidence="2 3" key="1">
    <citation type="journal article" date="2024" name="J Genomics">
        <title>Draft genome sequencing and assembly of Favolaschia claudopus CIRM-BRFM 2984 isolated from oak limbs.</title>
        <authorList>
            <person name="Navarro D."/>
            <person name="Drula E."/>
            <person name="Chaduli D."/>
            <person name="Cazenave R."/>
            <person name="Ahrendt S."/>
            <person name="Wang J."/>
            <person name="Lipzen A."/>
            <person name="Daum C."/>
            <person name="Barry K."/>
            <person name="Grigoriev I.V."/>
            <person name="Favel A."/>
            <person name="Rosso M.N."/>
            <person name="Martin F."/>
        </authorList>
    </citation>
    <scope>NUCLEOTIDE SEQUENCE [LARGE SCALE GENOMIC DNA]</scope>
    <source>
        <strain evidence="2 3">CIRM-BRFM 2984</strain>
    </source>
</reference>